<sequence>MTRTNATTGAQPPSTSNPPAGWRPALTLLVLLGPLSIAILRMLLPYGTGDSPAAVAAKVAADPVAEAAVLWLSLLAGFTLVPGMIAVGLLAARRSRVLGTAALVVSVAGFSGLPAIVAVDLVAQSGTRANVPADVTARLLRQLLDEPTVAVPTLVFVAGHVAGVVLLGIALWRGGILPGWAGLVVSISQPLHLVFATIAPSPILDGCAWLLTAAGLAFATARPAPLTSA</sequence>
<protein>
    <recommendedName>
        <fullName evidence="4">DUF4386 family protein</fullName>
    </recommendedName>
</protein>
<feature type="transmembrane region" description="Helical" evidence="1">
    <location>
        <begin position="26"/>
        <end position="48"/>
    </location>
</feature>
<dbReference type="RefSeq" id="WP_185105794.1">
    <property type="nucleotide sequence ID" value="NZ_JACHMI010000001.1"/>
</dbReference>
<keyword evidence="1" id="KW-0812">Transmembrane</keyword>
<feature type="transmembrane region" description="Helical" evidence="1">
    <location>
        <begin position="149"/>
        <end position="172"/>
    </location>
</feature>
<dbReference type="AlphaFoldDB" id="A0A7X0NY86"/>
<keyword evidence="3" id="KW-1185">Reference proteome</keyword>
<feature type="transmembrane region" description="Helical" evidence="1">
    <location>
        <begin position="68"/>
        <end position="90"/>
    </location>
</feature>
<name>A0A7X0NY86_9ACTN</name>
<keyword evidence="1" id="KW-1133">Transmembrane helix</keyword>
<comment type="caution">
    <text evidence="2">The sequence shown here is derived from an EMBL/GenBank/DDBJ whole genome shotgun (WGS) entry which is preliminary data.</text>
</comment>
<evidence type="ECO:0008006" key="4">
    <source>
        <dbReference type="Google" id="ProtNLM"/>
    </source>
</evidence>
<keyword evidence="1" id="KW-0472">Membrane</keyword>
<evidence type="ECO:0000313" key="3">
    <source>
        <dbReference type="Proteomes" id="UP000565579"/>
    </source>
</evidence>
<evidence type="ECO:0000313" key="2">
    <source>
        <dbReference type="EMBL" id="MBB6551785.1"/>
    </source>
</evidence>
<gene>
    <name evidence="2" type="ORF">HD593_006580</name>
</gene>
<dbReference type="EMBL" id="JACHMI010000001">
    <property type="protein sequence ID" value="MBB6551785.1"/>
    <property type="molecule type" value="Genomic_DNA"/>
</dbReference>
<proteinExistence type="predicted"/>
<evidence type="ECO:0000256" key="1">
    <source>
        <dbReference type="SAM" id="Phobius"/>
    </source>
</evidence>
<reference evidence="2 3" key="1">
    <citation type="submission" date="2020-08" db="EMBL/GenBank/DDBJ databases">
        <title>Sequencing the genomes of 1000 actinobacteria strains.</title>
        <authorList>
            <person name="Klenk H.-P."/>
        </authorList>
    </citation>
    <scope>NUCLEOTIDE SEQUENCE [LARGE SCALE GENOMIC DNA]</scope>
    <source>
        <strain evidence="2 3">DSM 43768</strain>
    </source>
</reference>
<organism evidence="2 3">
    <name type="scientific">Nonomuraea rubra</name>
    <dbReference type="NCBI Taxonomy" id="46180"/>
    <lineage>
        <taxon>Bacteria</taxon>
        <taxon>Bacillati</taxon>
        <taxon>Actinomycetota</taxon>
        <taxon>Actinomycetes</taxon>
        <taxon>Streptosporangiales</taxon>
        <taxon>Streptosporangiaceae</taxon>
        <taxon>Nonomuraea</taxon>
    </lineage>
</organism>
<dbReference type="Proteomes" id="UP000565579">
    <property type="component" value="Unassembled WGS sequence"/>
</dbReference>
<feature type="transmembrane region" description="Helical" evidence="1">
    <location>
        <begin position="97"/>
        <end position="119"/>
    </location>
</feature>
<accession>A0A7X0NY86</accession>